<name>A0A7J6CGU2_9TELE</name>
<feature type="compositionally biased region" description="Basic and acidic residues" evidence="2">
    <location>
        <begin position="134"/>
        <end position="200"/>
    </location>
</feature>
<dbReference type="GO" id="GO:0003682">
    <property type="term" value="F:chromatin binding"/>
    <property type="evidence" value="ECO:0007669"/>
    <property type="project" value="TreeGrafter"/>
</dbReference>
<dbReference type="GO" id="GO:0005829">
    <property type="term" value="C:cytosol"/>
    <property type="evidence" value="ECO:0007669"/>
    <property type="project" value="TreeGrafter"/>
</dbReference>
<dbReference type="InterPro" id="IPR046906">
    <property type="entry name" value="Mab-21_HhH/H2TH-like"/>
</dbReference>
<dbReference type="GO" id="GO:0038001">
    <property type="term" value="P:paracrine signaling"/>
    <property type="evidence" value="ECO:0007669"/>
    <property type="project" value="TreeGrafter"/>
</dbReference>
<dbReference type="GO" id="GO:2000042">
    <property type="term" value="P:negative regulation of double-strand break repair via homologous recombination"/>
    <property type="evidence" value="ECO:0007669"/>
    <property type="project" value="TreeGrafter"/>
</dbReference>
<feature type="compositionally biased region" description="Basic and acidic residues" evidence="2">
    <location>
        <begin position="28"/>
        <end position="74"/>
    </location>
</feature>
<evidence type="ECO:0000256" key="1">
    <source>
        <dbReference type="ARBA" id="ARBA00008307"/>
    </source>
</evidence>
<sequence>MNKRRPGSFRATSPDQHKAKAQTKANGKSKEQGDQHKTDREDKSPERSEAKSAPKRESRKQQSKKEKDPHDKPNETPAPKRGTSNRHSKKQTARQSPEISESKYEENGASVPSNANKVAETERQDSAQSKHQSKKSECESEGKPRQTVESKSDGKPAPKRQSTKERAPLNLDKEESPESPKSKLEAKPRGRHESAIKTDFSDSSDAQDASPAVCAHSSDRQKKSAEQTATRGLRVDDTLGKVLKATIDKLKIKKNERSNASSRVNDITDKVIAHLKRNTTWCEEIESLRTGSYYENLKICEPDEFDVMLTIPVERVDIQEFGEAGAFYSIALKRHKRHPLDRFLNEDKTIQASEMLSEFRDAVKKAVEKLPYQIDIQRKKPKCPAVTLKVKMEEKGKIISVDFVLGLKVHRASWPDFTKDGFKIENWLGKKEKVHMKQQPFYLVPKYEGKGNAEHDGVIAKDAWRISFSHVEKIILKKHGHAKTCCEHVTQKCCRKECLKLLKYLLQQLKEDDSKSSKMSSFCSYHAKTTLLHACATRGTDHEWAYSQLADCFQQLLEDFVKHLRNRHLPNFFIPSHNLLHQASPSSCDFLANEIEFQRNNNFPIFS</sequence>
<protein>
    <recommendedName>
        <fullName evidence="7">Cyclic GMP-AMP synthase</fullName>
    </recommendedName>
</protein>
<feature type="domain" description="Mab-21-like HhH/H2TH-like" evidence="4">
    <location>
        <begin position="494"/>
        <end position="596"/>
    </location>
</feature>
<dbReference type="PANTHER" id="PTHR10656:SF35">
    <property type="entry name" value="CYCLIC GMP-AMP SYNTHASE"/>
    <property type="match status" value="1"/>
</dbReference>
<comment type="similarity">
    <text evidence="1">Belongs to the mab-21 family.</text>
</comment>
<dbReference type="Gene3D" id="3.30.460.90">
    <property type="match status" value="1"/>
</dbReference>
<gene>
    <name evidence="5" type="ORF">G5714_013477</name>
</gene>
<dbReference type="GO" id="GO:0035861">
    <property type="term" value="C:site of double-strand break"/>
    <property type="evidence" value="ECO:0007669"/>
    <property type="project" value="TreeGrafter"/>
</dbReference>
<dbReference type="GO" id="GO:0005634">
    <property type="term" value="C:nucleus"/>
    <property type="evidence" value="ECO:0007669"/>
    <property type="project" value="TreeGrafter"/>
</dbReference>
<evidence type="ECO:0000313" key="5">
    <source>
        <dbReference type="EMBL" id="KAF4105815.1"/>
    </source>
</evidence>
<comment type="caution">
    <text evidence="5">The sequence shown here is derived from an EMBL/GenBank/DDBJ whole genome shotgun (WGS) entry which is preliminary data.</text>
</comment>
<evidence type="ECO:0000259" key="4">
    <source>
        <dbReference type="Pfam" id="PF20266"/>
    </source>
</evidence>
<evidence type="ECO:0000259" key="3">
    <source>
        <dbReference type="Pfam" id="PF03281"/>
    </source>
</evidence>
<dbReference type="GO" id="GO:0071360">
    <property type="term" value="P:cellular response to exogenous dsRNA"/>
    <property type="evidence" value="ECO:0007669"/>
    <property type="project" value="TreeGrafter"/>
</dbReference>
<organism evidence="5 6">
    <name type="scientific">Onychostoma macrolepis</name>
    <dbReference type="NCBI Taxonomy" id="369639"/>
    <lineage>
        <taxon>Eukaryota</taxon>
        <taxon>Metazoa</taxon>
        <taxon>Chordata</taxon>
        <taxon>Craniata</taxon>
        <taxon>Vertebrata</taxon>
        <taxon>Euteleostomi</taxon>
        <taxon>Actinopterygii</taxon>
        <taxon>Neopterygii</taxon>
        <taxon>Teleostei</taxon>
        <taxon>Ostariophysi</taxon>
        <taxon>Cypriniformes</taxon>
        <taxon>Cyprinidae</taxon>
        <taxon>Acrossocheilinae</taxon>
        <taxon>Onychostoma</taxon>
    </lineage>
</organism>
<proteinExistence type="inferred from homology"/>
<feature type="region of interest" description="Disordered" evidence="2">
    <location>
        <begin position="1"/>
        <end position="231"/>
    </location>
</feature>
<dbReference type="PANTHER" id="PTHR10656">
    <property type="entry name" value="CELL FATE DETERMINING PROTEIN MAB21-RELATED"/>
    <property type="match status" value="1"/>
</dbReference>
<keyword evidence="6" id="KW-1185">Reference proteome</keyword>
<feature type="compositionally biased region" description="Low complexity" evidence="2">
    <location>
        <begin position="201"/>
        <end position="212"/>
    </location>
</feature>
<reference evidence="5 6" key="1">
    <citation type="submission" date="2020-04" db="EMBL/GenBank/DDBJ databases">
        <title>Chromosome-level genome assembly of a cyprinid fish Onychostoma macrolepis by integration of Nanopore Sequencing, Bionano and Hi-C technology.</title>
        <authorList>
            <person name="Wang D."/>
        </authorList>
    </citation>
    <scope>NUCLEOTIDE SEQUENCE [LARGE SCALE GENOMIC DNA]</scope>
    <source>
        <strain evidence="5">SWU-2019</strain>
        <tissue evidence="5">Muscle</tissue>
    </source>
</reference>
<dbReference type="InterPro" id="IPR046903">
    <property type="entry name" value="Mab-21-like_nuc_Trfase"/>
</dbReference>
<dbReference type="GO" id="GO:0006974">
    <property type="term" value="P:DNA damage response"/>
    <property type="evidence" value="ECO:0007669"/>
    <property type="project" value="TreeGrafter"/>
</dbReference>
<dbReference type="GO" id="GO:0003690">
    <property type="term" value="F:double-stranded DNA binding"/>
    <property type="evidence" value="ECO:0007669"/>
    <property type="project" value="TreeGrafter"/>
</dbReference>
<dbReference type="Proteomes" id="UP000579812">
    <property type="component" value="Unassembled WGS sequence"/>
</dbReference>
<dbReference type="Gene3D" id="1.10.1410.40">
    <property type="match status" value="1"/>
</dbReference>
<dbReference type="SMART" id="SM01265">
    <property type="entry name" value="Mab-21"/>
    <property type="match status" value="1"/>
</dbReference>
<feature type="compositionally biased region" description="Basic residues" evidence="2">
    <location>
        <begin position="83"/>
        <end position="92"/>
    </location>
</feature>
<dbReference type="GO" id="GO:0002230">
    <property type="term" value="P:positive regulation of defense response to virus by host"/>
    <property type="evidence" value="ECO:0007669"/>
    <property type="project" value="TreeGrafter"/>
</dbReference>
<dbReference type="EMBL" id="JAAMOB010000013">
    <property type="protein sequence ID" value="KAF4105815.1"/>
    <property type="molecule type" value="Genomic_DNA"/>
</dbReference>
<dbReference type="InterPro" id="IPR024810">
    <property type="entry name" value="MAB21L/cGLR"/>
</dbReference>
<dbReference type="Pfam" id="PF03281">
    <property type="entry name" value="Mab-21"/>
    <property type="match status" value="1"/>
</dbReference>
<feature type="domain" description="Mab-21-like nucleotidyltransferase" evidence="3">
    <location>
        <begin position="293"/>
        <end position="477"/>
    </location>
</feature>
<dbReference type="Pfam" id="PF20266">
    <property type="entry name" value="Mab-21_C"/>
    <property type="match status" value="1"/>
</dbReference>
<dbReference type="GO" id="GO:0002218">
    <property type="term" value="P:activation of innate immune response"/>
    <property type="evidence" value="ECO:0007669"/>
    <property type="project" value="TreeGrafter"/>
</dbReference>
<evidence type="ECO:0008006" key="7">
    <source>
        <dbReference type="Google" id="ProtNLM"/>
    </source>
</evidence>
<dbReference type="OrthoDB" id="6054650at2759"/>
<dbReference type="FunFam" id="1.10.1410.40:FF:000007">
    <property type="entry name" value="Cyclic GMP-AMP synthase"/>
    <property type="match status" value="1"/>
</dbReference>
<dbReference type="GO" id="GO:0061501">
    <property type="term" value="F:2',3'-cyclic GMP-AMP synthase activity"/>
    <property type="evidence" value="ECO:0007669"/>
    <property type="project" value="TreeGrafter"/>
</dbReference>
<dbReference type="GO" id="GO:0032481">
    <property type="term" value="P:positive regulation of type I interferon production"/>
    <property type="evidence" value="ECO:0007669"/>
    <property type="project" value="TreeGrafter"/>
</dbReference>
<accession>A0A7J6CGU2</accession>
<evidence type="ECO:0000256" key="2">
    <source>
        <dbReference type="SAM" id="MobiDB-lite"/>
    </source>
</evidence>
<dbReference type="AlphaFoldDB" id="A0A7J6CGU2"/>
<evidence type="ECO:0000313" key="6">
    <source>
        <dbReference type="Proteomes" id="UP000579812"/>
    </source>
</evidence>